<dbReference type="Proteomes" id="UP001500582">
    <property type="component" value="Unassembled WGS sequence"/>
</dbReference>
<evidence type="ECO:0000313" key="3">
    <source>
        <dbReference type="Proteomes" id="UP001500582"/>
    </source>
</evidence>
<reference evidence="3" key="1">
    <citation type="journal article" date="2019" name="Int. J. Syst. Evol. Microbiol.">
        <title>The Global Catalogue of Microorganisms (GCM) 10K type strain sequencing project: providing services to taxonomists for standard genome sequencing and annotation.</title>
        <authorList>
            <consortium name="The Broad Institute Genomics Platform"/>
            <consortium name="The Broad Institute Genome Sequencing Center for Infectious Disease"/>
            <person name="Wu L."/>
            <person name="Ma J."/>
        </authorList>
    </citation>
    <scope>NUCLEOTIDE SEQUENCE [LARGE SCALE GENOMIC DNA]</scope>
    <source>
        <strain evidence="3">JCM 17705</strain>
    </source>
</reference>
<comment type="caution">
    <text evidence="2">The sequence shown here is derived from an EMBL/GenBank/DDBJ whole genome shotgun (WGS) entry which is preliminary data.</text>
</comment>
<dbReference type="Gene3D" id="3.40.50.150">
    <property type="entry name" value="Vaccinia Virus protein VP39"/>
    <property type="match status" value="1"/>
</dbReference>
<dbReference type="CDD" id="cd02440">
    <property type="entry name" value="AdoMet_MTases"/>
    <property type="match status" value="1"/>
</dbReference>
<feature type="domain" description="Methyltransferase type 12" evidence="1">
    <location>
        <begin position="75"/>
        <end position="170"/>
    </location>
</feature>
<proteinExistence type="predicted"/>
<accession>A0ABP8GPY9</accession>
<protein>
    <recommendedName>
        <fullName evidence="1">Methyltransferase type 12 domain-containing protein</fullName>
    </recommendedName>
</protein>
<dbReference type="Pfam" id="PF08242">
    <property type="entry name" value="Methyltransf_12"/>
    <property type="match status" value="1"/>
</dbReference>
<dbReference type="EMBL" id="BAABFT010000008">
    <property type="protein sequence ID" value="GAA4328248.1"/>
    <property type="molecule type" value="Genomic_DNA"/>
</dbReference>
<dbReference type="PANTHER" id="PTHR43861">
    <property type="entry name" value="TRANS-ACONITATE 2-METHYLTRANSFERASE-RELATED"/>
    <property type="match status" value="1"/>
</dbReference>
<dbReference type="InterPro" id="IPR029063">
    <property type="entry name" value="SAM-dependent_MTases_sf"/>
</dbReference>
<dbReference type="RefSeq" id="WP_345212155.1">
    <property type="nucleotide sequence ID" value="NZ_BAABFT010000008.1"/>
</dbReference>
<dbReference type="SUPFAM" id="SSF53335">
    <property type="entry name" value="S-adenosyl-L-methionine-dependent methyltransferases"/>
    <property type="match status" value="1"/>
</dbReference>
<organism evidence="2 3">
    <name type="scientific">Mucilaginibacter gynuensis</name>
    <dbReference type="NCBI Taxonomy" id="1302236"/>
    <lineage>
        <taxon>Bacteria</taxon>
        <taxon>Pseudomonadati</taxon>
        <taxon>Bacteroidota</taxon>
        <taxon>Sphingobacteriia</taxon>
        <taxon>Sphingobacteriales</taxon>
        <taxon>Sphingobacteriaceae</taxon>
        <taxon>Mucilaginibacter</taxon>
    </lineage>
</organism>
<name>A0ABP8GPY9_9SPHI</name>
<evidence type="ECO:0000313" key="2">
    <source>
        <dbReference type="EMBL" id="GAA4328248.1"/>
    </source>
</evidence>
<sequence>MTNAYQSLTPLIQKKGIITDPEEFHAIVNVVFHDQEAQYYDSLHTEMWQSLPRQYALLADDLKAYFTSRKNLTLLDIGCGTGLATELLLNTIAGQSIANVHLLDTSAVMLGKARYRAKAWHKNIDVTFGDIKAVNGTYDIILVSSVMHHIPDLKAFLTSISALQKPGGLLITMHDPALEALQSHTYKNRYKAYRQHVESGAEKAGRSFISRVINKIKQAFEPQHYINTINQILLKKNIISEPLSETELWSITDIHVEGLPYAANEGISKEMLLKALPGYNLHRYRTYAFFGTLSSNLTGAYKKEEELLSLSADQYGRNFSSIWVKKQD</sequence>
<evidence type="ECO:0000259" key="1">
    <source>
        <dbReference type="Pfam" id="PF08242"/>
    </source>
</evidence>
<dbReference type="InterPro" id="IPR013217">
    <property type="entry name" value="Methyltransf_12"/>
</dbReference>
<gene>
    <name evidence="2" type="ORF">GCM10023149_32180</name>
</gene>
<keyword evidence="3" id="KW-1185">Reference proteome</keyword>